<evidence type="ECO:0000256" key="1">
    <source>
        <dbReference type="SAM" id="Phobius"/>
    </source>
</evidence>
<dbReference type="RefSeq" id="WP_158350647.1">
    <property type="nucleotide sequence ID" value="NZ_JAHQCX010000003.1"/>
</dbReference>
<dbReference type="InterPro" id="IPR036890">
    <property type="entry name" value="HATPase_C_sf"/>
</dbReference>
<keyword evidence="5" id="KW-1185">Reference proteome</keyword>
<dbReference type="PANTHER" id="PTHR34220:SF7">
    <property type="entry name" value="SENSOR HISTIDINE KINASE YPDA"/>
    <property type="match status" value="1"/>
</dbReference>
<sequence>MKRKQTHYLSCRMKIMVAIMAVILLLMLWTLSAAAFRDRSFVIPSVLSWIGCFALGYGCVKWLYRPYKENTKVLHLFVTGYLFEGVFNQRVDINPETAQAMDKFRDMIKTNELISASKKQAQYLALQNQINPHFLYNTLEGIRGETMKAGLENVAKMTEALATFFQYTISNVEHLVTLEDELKNVQNYYIIQQYRFGERLSLQIRDRTEEEEEAMQYRLPKLTLQPIVENSIFHGIERKIGRGNLEIGIETTPKRLIITVSDDGLGIERKSLDELNAKLSSSSVDTVKADTDAKGGIAIVNVNSRIKLLFGEEYGICIYSTQNIGTDVEITLPLIKKDMKEIL</sequence>
<accession>A0ABS6K4R6</accession>
<dbReference type="InterPro" id="IPR010559">
    <property type="entry name" value="Sig_transdc_His_kin_internal"/>
</dbReference>
<name>A0ABS6K4R6_9FIRM</name>
<proteinExistence type="predicted"/>
<dbReference type="EMBL" id="JAHQCX010000003">
    <property type="protein sequence ID" value="MBU9725521.1"/>
    <property type="molecule type" value="Genomic_DNA"/>
</dbReference>
<dbReference type="PANTHER" id="PTHR34220">
    <property type="entry name" value="SENSOR HISTIDINE KINASE YPDA"/>
    <property type="match status" value="1"/>
</dbReference>
<feature type="domain" description="Signal transduction histidine kinase internal region" evidence="3">
    <location>
        <begin position="121"/>
        <end position="200"/>
    </location>
</feature>
<comment type="caution">
    <text evidence="4">The sequence shown here is derived from an EMBL/GenBank/DDBJ whole genome shotgun (WGS) entry which is preliminary data.</text>
</comment>
<evidence type="ECO:0000313" key="4">
    <source>
        <dbReference type="EMBL" id="MBU9725521.1"/>
    </source>
</evidence>
<dbReference type="InterPro" id="IPR050640">
    <property type="entry name" value="Bact_2-comp_sensor_kinase"/>
</dbReference>
<dbReference type="InterPro" id="IPR003594">
    <property type="entry name" value="HATPase_dom"/>
</dbReference>
<keyword evidence="1" id="KW-0812">Transmembrane</keyword>
<keyword evidence="4" id="KW-0808">Transferase</keyword>
<keyword evidence="1" id="KW-1133">Transmembrane helix</keyword>
<keyword evidence="4" id="KW-0418">Kinase</keyword>
<evidence type="ECO:0000259" key="3">
    <source>
        <dbReference type="Pfam" id="PF06580"/>
    </source>
</evidence>
<keyword evidence="1" id="KW-0472">Membrane</keyword>
<gene>
    <name evidence="4" type="ORF">KTH90_05785</name>
</gene>
<evidence type="ECO:0000259" key="2">
    <source>
        <dbReference type="Pfam" id="PF02518"/>
    </source>
</evidence>
<protein>
    <submittedName>
        <fullName evidence="4">Histidine kinase</fullName>
    </submittedName>
</protein>
<evidence type="ECO:0000313" key="5">
    <source>
        <dbReference type="Proteomes" id="UP001314681"/>
    </source>
</evidence>
<dbReference type="Proteomes" id="UP001314681">
    <property type="component" value="Unassembled WGS sequence"/>
</dbReference>
<reference evidence="4 5" key="1">
    <citation type="submission" date="2021-06" db="EMBL/GenBank/DDBJ databases">
        <title>Description of novel taxa of the family Lachnospiraceae.</title>
        <authorList>
            <person name="Chaplin A.V."/>
            <person name="Sokolova S.R."/>
            <person name="Pikina A.P."/>
            <person name="Korzhanova M."/>
            <person name="Belova V."/>
            <person name="Korostin D."/>
            <person name="Efimov B.A."/>
        </authorList>
    </citation>
    <scope>NUCLEOTIDE SEQUENCE [LARGE SCALE GENOMIC DNA]</scope>
    <source>
        <strain evidence="4 5">ASD4241</strain>
    </source>
</reference>
<organism evidence="4 5">
    <name type="scientific">Diplocloster modestus</name>
    <dbReference type="NCBI Taxonomy" id="2850322"/>
    <lineage>
        <taxon>Bacteria</taxon>
        <taxon>Bacillati</taxon>
        <taxon>Bacillota</taxon>
        <taxon>Clostridia</taxon>
        <taxon>Lachnospirales</taxon>
        <taxon>Lachnospiraceae</taxon>
        <taxon>Diplocloster</taxon>
    </lineage>
</organism>
<dbReference type="SUPFAM" id="SSF55874">
    <property type="entry name" value="ATPase domain of HSP90 chaperone/DNA topoisomerase II/histidine kinase"/>
    <property type="match status" value="1"/>
</dbReference>
<dbReference type="Pfam" id="PF02518">
    <property type="entry name" value="HATPase_c"/>
    <property type="match status" value="1"/>
</dbReference>
<dbReference type="Gene3D" id="3.30.565.10">
    <property type="entry name" value="Histidine kinase-like ATPase, C-terminal domain"/>
    <property type="match status" value="1"/>
</dbReference>
<dbReference type="Pfam" id="PF06580">
    <property type="entry name" value="His_kinase"/>
    <property type="match status" value="1"/>
</dbReference>
<feature type="transmembrane region" description="Helical" evidence="1">
    <location>
        <begin position="43"/>
        <end position="64"/>
    </location>
</feature>
<feature type="domain" description="Histidine kinase/HSP90-like ATPase" evidence="2">
    <location>
        <begin position="224"/>
        <end position="334"/>
    </location>
</feature>
<dbReference type="GO" id="GO:0016301">
    <property type="term" value="F:kinase activity"/>
    <property type="evidence" value="ECO:0007669"/>
    <property type="project" value="UniProtKB-KW"/>
</dbReference>